<dbReference type="Gene3D" id="3.30.70.330">
    <property type="match status" value="1"/>
</dbReference>
<dbReference type="GO" id="GO:0000184">
    <property type="term" value="P:nuclear-transcribed mRNA catabolic process, nonsense-mediated decay"/>
    <property type="evidence" value="ECO:0000318"/>
    <property type="project" value="GO_Central"/>
</dbReference>
<dbReference type="EMBL" id="LFYR01002038">
    <property type="protein sequence ID" value="KMZ57667.1"/>
    <property type="molecule type" value="Genomic_DNA"/>
</dbReference>
<protein>
    <recommendedName>
        <fullName evidence="6">UPF3 domain-containing protein</fullName>
    </recommendedName>
</protein>
<feature type="compositionally biased region" description="Basic and acidic residues" evidence="5">
    <location>
        <begin position="381"/>
        <end position="390"/>
    </location>
</feature>
<dbReference type="GO" id="GO:0045727">
    <property type="term" value="P:positive regulation of translation"/>
    <property type="evidence" value="ECO:0000318"/>
    <property type="project" value="GO_Central"/>
</dbReference>
<feature type="compositionally biased region" description="Polar residues" evidence="5">
    <location>
        <begin position="393"/>
        <end position="418"/>
    </location>
</feature>
<dbReference type="GO" id="GO:0003729">
    <property type="term" value="F:mRNA binding"/>
    <property type="evidence" value="ECO:0000318"/>
    <property type="project" value="GO_Central"/>
</dbReference>
<dbReference type="GO" id="GO:0005737">
    <property type="term" value="C:cytoplasm"/>
    <property type="evidence" value="ECO:0000318"/>
    <property type="project" value="GO_Central"/>
</dbReference>
<feature type="region of interest" description="Disordered" evidence="5">
    <location>
        <begin position="309"/>
        <end position="437"/>
    </location>
</feature>
<evidence type="ECO:0000256" key="3">
    <source>
        <dbReference type="ARBA" id="ARBA00023161"/>
    </source>
</evidence>
<dbReference type="Proteomes" id="UP000036987">
    <property type="component" value="Unassembled WGS sequence"/>
</dbReference>
<evidence type="ECO:0000256" key="2">
    <source>
        <dbReference type="ARBA" id="ARBA00005991"/>
    </source>
</evidence>
<dbReference type="InterPro" id="IPR005120">
    <property type="entry name" value="UPF3_dom"/>
</dbReference>
<keyword evidence="3" id="KW-0866">Nonsense-mediated mRNA decay</keyword>
<dbReference type="SUPFAM" id="SSF54928">
    <property type="entry name" value="RNA-binding domain, RBD"/>
    <property type="match status" value="1"/>
</dbReference>
<evidence type="ECO:0000313" key="8">
    <source>
        <dbReference type="Proteomes" id="UP000036987"/>
    </source>
</evidence>
<sequence length="524" mass="57896">MKGGPLERTKVVIRRLPPGILESELIEQIDVIFADRYTLVSFCPGKNSQKNQRLARAYLNFNKPEDIIEFSECFDGHVFVNEKGTQFKASVEYAPSQRVPKTSPKKDGREGTIFKDPEYIEFLKYLDKPVENLPSAEVQLEKREAERAAGVKDAPIVTPLMNFVRQKRAAKSAQRSLPSGGKLGRRTGAVSRGGSTLTPSKCGPEKRKYVLRDVAKTASKKENPVYILASRHDDHHILDKTAGSSVPSGIKALEDEIGTGTNQITSKLSGSGEGGKHKVVLLKAKDRDGNGRIVRSILSKETFLTDQNVDVQNSEKDRQSSLSPFTHSSSRDRKSGIFDGNVKSQGDKASGNDMHYSTSVEKYDRRGRNRDKPHRAWAPHRRLDGSHAGDDYVSSSSLTEQVTSEYSDKSYISQQGNKKNGDDDSMARNTHLGRGRNYVVTRNSQISQGEVKGVSVITRNDSRIVGPGIGNVSITENGSRRHGGRRGVKDDGFMNLSDGKNSKRNVAGYGSHEKQRWVQKTGHA</sequence>
<feature type="compositionally biased region" description="Basic residues" evidence="5">
    <location>
        <begin position="367"/>
        <end position="380"/>
    </location>
</feature>
<evidence type="ECO:0000259" key="6">
    <source>
        <dbReference type="Pfam" id="PF03467"/>
    </source>
</evidence>
<organism evidence="7 8">
    <name type="scientific">Zostera marina</name>
    <name type="common">Eelgrass</name>
    <dbReference type="NCBI Taxonomy" id="29655"/>
    <lineage>
        <taxon>Eukaryota</taxon>
        <taxon>Viridiplantae</taxon>
        <taxon>Streptophyta</taxon>
        <taxon>Embryophyta</taxon>
        <taxon>Tracheophyta</taxon>
        <taxon>Spermatophyta</taxon>
        <taxon>Magnoliopsida</taxon>
        <taxon>Liliopsida</taxon>
        <taxon>Zosteraceae</taxon>
        <taxon>Zostera</taxon>
    </lineage>
</organism>
<dbReference type="CDD" id="cd12455">
    <property type="entry name" value="RRM_like_Smg4_UPF3"/>
    <property type="match status" value="1"/>
</dbReference>
<dbReference type="GO" id="GO:0005730">
    <property type="term" value="C:nucleolus"/>
    <property type="evidence" value="ECO:0000318"/>
    <property type="project" value="GO_Central"/>
</dbReference>
<evidence type="ECO:0000256" key="4">
    <source>
        <dbReference type="ARBA" id="ARBA00023242"/>
    </source>
</evidence>
<evidence type="ECO:0000256" key="1">
    <source>
        <dbReference type="ARBA" id="ARBA00004123"/>
    </source>
</evidence>
<name>A0A0K9NNM7_ZOSMR</name>
<dbReference type="InterPro" id="IPR035979">
    <property type="entry name" value="RBD_domain_sf"/>
</dbReference>
<dbReference type="OrthoDB" id="18087at2759"/>
<feature type="region of interest" description="Disordered" evidence="5">
    <location>
        <begin position="468"/>
        <end position="524"/>
    </location>
</feature>
<feature type="domain" description="UPF3" evidence="6">
    <location>
        <begin position="7"/>
        <end position="169"/>
    </location>
</feature>
<dbReference type="InterPro" id="IPR039722">
    <property type="entry name" value="Upf3"/>
</dbReference>
<dbReference type="Pfam" id="PF03467">
    <property type="entry name" value="Smg4_UPF3"/>
    <property type="match status" value="1"/>
</dbReference>
<dbReference type="InterPro" id="IPR012677">
    <property type="entry name" value="Nucleotide-bd_a/b_plait_sf"/>
</dbReference>
<keyword evidence="4" id="KW-0539">Nucleus</keyword>
<comment type="subcellular location">
    <subcellularLocation>
        <location evidence="1">Nucleus</location>
    </subcellularLocation>
</comment>
<comment type="caution">
    <text evidence="7">The sequence shown here is derived from an EMBL/GenBank/DDBJ whole genome shotgun (WGS) entry which is preliminary data.</text>
</comment>
<evidence type="ECO:0000256" key="5">
    <source>
        <dbReference type="SAM" id="MobiDB-lite"/>
    </source>
</evidence>
<feature type="region of interest" description="Disordered" evidence="5">
    <location>
        <begin position="170"/>
        <end position="204"/>
    </location>
</feature>
<dbReference type="AlphaFoldDB" id="A0A0K9NNM7"/>
<dbReference type="PANTHER" id="PTHR13112:SF0">
    <property type="entry name" value="FI21285P1"/>
    <property type="match status" value="1"/>
</dbReference>
<dbReference type="STRING" id="29655.A0A0K9NNM7"/>
<comment type="similarity">
    <text evidence="2">Belongs to the RENT3 family.</text>
</comment>
<accession>A0A0K9NNM7</accession>
<evidence type="ECO:0000313" key="7">
    <source>
        <dbReference type="EMBL" id="KMZ57667.1"/>
    </source>
</evidence>
<gene>
    <name evidence="7" type="ORF">ZOSMA_83G00430</name>
</gene>
<keyword evidence="8" id="KW-1185">Reference proteome</keyword>
<dbReference type="OMA" id="PMEFVFE"/>
<dbReference type="PANTHER" id="PTHR13112">
    <property type="entry name" value="UPF3 REGULATOR OF NONSENSE TRANSCRIPTS-LIKE PROTEIN"/>
    <property type="match status" value="1"/>
</dbReference>
<proteinExistence type="inferred from homology"/>
<reference evidence="8" key="1">
    <citation type="journal article" date="2016" name="Nature">
        <title>The genome of the seagrass Zostera marina reveals angiosperm adaptation to the sea.</title>
        <authorList>
            <person name="Olsen J.L."/>
            <person name="Rouze P."/>
            <person name="Verhelst B."/>
            <person name="Lin Y.-C."/>
            <person name="Bayer T."/>
            <person name="Collen J."/>
            <person name="Dattolo E."/>
            <person name="De Paoli E."/>
            <person name="Dittami S."/>
            <person name="Maumus F."/>
            <person name="Michel G."/>
            <person name="Kersting A."/>
            <person name="Lauritano C."/>
            <person name="Lohaus R."/>
            <person name="Toepel M."/>
            <person name="Tonon T."/>
            <person name="Vanneste K."/>
            <person name="Amirebrahimi M."/>
            <person name="Brakel J."/>
            <person name="Bostroem C."/>
            <person name="Chovatia M."/>
            <person name="Grimwood J."/>
            <person name="Jenkins J.W."/>
            <person name="Jueterbock A."/>
            <person name="Mraz A."/>
            <person name="Stam W.T."/>
            <person name="Tice H."/>
            <person name="Bornberg-Bauer E."/>
            <person name="Green P.J."/>
            <person name="Pearson G.A."/>
            <person name="Procaccini G."/>
            <person name="Duarte C.M."/>
            <person name="Schmutz J."/>
            <person name="Reusch T.B.H."/>
            <person name="Van de Peer Y."/>
        </authorList>
    </citation>
    <scope>NUCLEOTIDE SEQUENCE [LARGE SCALE GENOMIC DNA]</scope>
    <source>
        <strain evidence="8">cv. Finnish</strain>
    </source>
</reference>